<feature type="compositionally biased region" description="Basic and acidic residues" evidence="11">
    <location>
        <begin position="27"/>
        <end position="39"/>
    </location>
</feature>
<feature type="compositionally biased region" description="Basic residues" evidence="11">
    <location>
        <begin position="146"/>
        <end position="159"/>
    </location>
</feature>
<evidence type="ECO:0000256" key="3">
    <source>
        <dbReference type="ARBA" id="ARBA00004463"/>
    </source>
</evidence>
<evidence type="ECO:0000256" key="2">
    <source>
        <dbReference type="ARBA" id="ARBA00004408"/>
    </source>
</evidence>
<dbReference type="InterPro" id="IPR040424">
    <property type="entry name" value="Smn1"/>
</dbReference>
<dbReference type="CDD" id="cd20398">
    <property type="entry name" value="Tudor_SMN"/>
    <property type="match status" value="1"/>
</dbReference>
<dbReference type="Gene3D" id="3.40.190.10">
    <property type="entry name" value="Periplasmic binding protein-like II"/>
    <property type="match status" value="1"/>
</dbReference>
<reference evidence="13" key="3">
    <citation type="submission" date="2025-09" db="UniProtKB">
        <authorList>
            <consortium name="Ensembl"/>
        </authorList>
    </citation>
    <scope>IDENTIFICATION</scope>
</reference>
<evidence type="ECO:0000256" key="5">
    <source>
        <dbReference type="ARBA" id="ARBA00005371"/>
    </source>
</evidence>
<dbReference type="SMART" id="SM00333">
    <property type="entry name" value="TUDOR"/>
    <property type="match status" value="1"/>
</dbReference>
<evidence type="ECO:0000313" key="13">
    <source>
        <dbReference type="Ensembl" id="ENSOMYP00000112782.1"/>
    </source>
</evidence>
<dbReference type="InterPro" id="IPR047313">
    <property type="entry name" value="SMN_C"/>
</dbReference>
<dbReference type="AlphaFoldDB" id="A0A8K9UPR5"/>
<evidence type="ECO:0000256" key="1">
    <source>
        <dbReference type="ARBA" id="ARBA00004216"/>
    </source>
</evidence>
<organism evidence="13 14">
    <name type="scientific">Oncorhynchus mykiss</name>
    <name type="common">Rainbow trout</name>
    <name type="synonym">Salmo gairdneri</name>
    <dbReference type="NCBI Taxonomy" id="8022"/>
    <lineage>
        <taxon>Eukaryota</taxon>
        <taxon>Metazoa</taxon>
        <taxon>Chordata</taxon>
        <taxon>Craniata</taxon>
        <taxon>Vertebrata</taxon>
        <taxon>Euteleostomi</taxon>
        <taxon>Actinopterygii</taxon>
        <taxon>Neopterygii</taxon>
        <taxon>Teleostei</taxon>
        <taxon>Protacanthopterygii</taxon>
        <taxon>Salmoniformes</taxon>
        <taxon>Salmonidae</taxon>
        <taxon>Salmoninae</taxon>
        <taxon>Oncorhynchus</taxon>
    </lineage>
</organism>
<feature type="compositionally biased region" description="Basic residues" evidence="11">
    <location>
        <begin position="40"/>
        <end position="56"/>
    </location>
</feature>
<keyword evidence="7" id="KW-0507">mRNA processing</keyword>
<evidence type="ECO:0000256" key="10">
    <source>
        <dbReference type="ARBA" id="ARBA00034695"/>
    </source>
</evidence>
<dbReference type="GO" id="GO:0003723">
    <property type="term" value="F:RNA binding"/>
    <property type="evidence" value="ECO:0007669"/>
    <property type="project" value="InterPro"/>
</dbReference>
<evidence type="ECO:0000256" key="11">
    <source>
        <dbReference type="SAM" id="MobiDB-lite"/>
    </source>
</evidence>
<dbReference type="InterPro" id="IPR047298">
    <property type="entry name" value="Tudor_SMN_eumet"/>
</dbReference>
<dbReference type="Proteomes" id="UP000694395">
    <property type="component" value="Chromosome 6"/>
</dbReference>
<evidence type="ECO:0000256" key="4">
    <source>
        <dbReference type="ARBA" id="ARBA00004484"/>
    </source>
</evidence>
<dbReference type="InterPro" id="IPR002999">
    <property type="entry name" value="Tudor"/>
</dbReference>
<comment type="subcellular location">
    <subcellularLocation>
        <location evidence="1">Cytoplasm</location>
        <location evidence="1">Myofibril</location>
        <location evidence="1">Sarcomere</location>
        <location evidence="1">Z line</location>
    </subcellularLocation>
    <subcellularLocation>
        <location evidence="3">Cytoplasmic granule</location>
    </subcellularLocation>
    <subcellularLocation>
        <location evidence="2">Nucleus</location>
        <location evidence="2">Cajal body</location>
    </subcellularLocation>
    <subcellularLocation>
        <location evidence="10">Nucleus</location>
        <location evidence="10">Gem</location>
    </subcellularLocation>
    <subcellularLocation>
        <location evidence="4">Perikaryon</location>
    </subcellularLocation>
</comment>
<reference evidence="13" key="1">
    <citation type="submission" date="2020-07" db="EMBL/GenBank/DDBJ databases">
        <title>A long reads based de novo assembly of the rainbow trout Arlee double haploid line genome.</title>
        <authorList>
            <person name="Gao G."/>
            <person name="Palti Y."/>
        </authorList>
    </citation>
    <scope>NUCLEOTIDE SEQUENCE [LARGE SCALE GENOMIC DNA]</scope>
</reference>
<keyword evidence="6" id="KW-0963">Cytoplasm</keyword>
<feature type="region of interest" description="Disordered" evidence="11">
    <location>
        <begin position="27"/>
        <end position="59"/>
    </location>
</feature>
<gene>
    <name evidence="13" type="primary">smn1</name>
</gene>
<evidence type="ECO:0000256" key="9">
    <source>
        <dbReference type="ARBA" id="ARBA00023242"/>
    </source>
</evidence>
<evidence type="ECO:0000256" key="8">
    <source>
        <dbReference type="ARBA" id="ARBA00023187"/>
    </source>
</evidence>
<dbReference type="GO" id="GO:0006397">
    <property type="term" value="P:mRNA processing"/>
    <property type="evidence" value="ECO:0007669"/>
    <property type="project" value="UniProtKB-KW"/>
</dbReference>
<dbReference type="CDD" id="cd22852">
    <property type="entry name" value="SMN_C"/>
    <property type="match status" value="1"/>
</dbReference>
<proteinExistence type="inferred from homology"/>
<evidence type="ECO:0000256" key="6">
    <source>
        <dbReference type="ARBA" id="ARBA00022490"/>
    </source>
</evidence>
<evidence type="ECO:0000259" key="12">
    <source>
        <dbReference type="PROSITE" id="PS50304"/>
    </source>
</evidence>
<dbReference type="Ensembl" id="ENSOMYT00000151654.1">
    <property type="protein sequence ID" value="ENSOMYP00000112782.1"/>
    <property type="gene ID" value="ENSOMYG00000034068.2"/>
</dbReference>
<dbReference type="PANTHER" id="PTHR39267">
    <property type="entry name" value="SURVIVAL MOTOR NEURON-LIKE PROTEIN 1"/>
    <property type="match status" value="1"/>
</dbReference>
<feature type="compositionally biased region" description="Pro residues" evidence="11">
    <location>
        <begin position="196"/>
        <end position="219"/>
    </location>
</feature>
<dbReference type="GO" id="GO:0015030">
    <property type="term" value="C:Cajal body"/>
    <property type="evidence" value="ECO:0007669"/>
    <property type="project" value="UniProtKB-SubCell"/>
</dbReference>
<dbReference type="GO" id="GO:0043204">
    <property type="term" value="C:perikaryon"/>
    <property type="evidence" value="ECO:0007669"/>
    <property type="project" value="UniProtKB-SubCell"/>
</dbReference>
<dbReference type="PROSITE" id="PS50304">
    <property type="entry name" value="TUDOR"/>
    <property type="match status" value="1"/>
</dbReference>
<dbReference type="GeneTree" id="ENSGT00940000153352"/>
<reference evidence="13" key="2">
    <citation type="submission" date="2025-08" db="UniProtKB">
        <authorList>
            <consortium name="Ensembl"/>
        </authorList>
    </citation>
    <scope>IDENTIFICATION</scope>
</reference>
<dbReference type="GO" id="GO:0008380">
    <property type="term" value="P:RNA splicing"/>
    <property type="evidence" value="ECO:0007669"/>
    <property type="project" value="UniProtKB-KW"/>
</dbReference>
<dbReference type="GO" id="GO:0030018">
    <property type="term" value="C:Z disc"/>
    <property type="evidence" value="ECO:0007669"/>
    <property type="project" value="UniProtKB-SubCell"/>
</dbReference>
<name>A0A8K9UPR5_ONCMY</name>
<dbReference type="Gene3D" id="2.30.30.140">
    <property type="match status" value="1"/>
</dbReference>
<sequence>KCSIIPLSCSHLDYFLTIDPDCQTALKGEEDTQSSERDKPGKKRKNNRNNRSRKRSNAPLDKEWQVGDSCCAYWSKDGNLYAATISSIDEQRGTCIVVFTHYGNEEEQNLRDLLIESSEVDEEAPSKVKEAESSTEESDRSSAPHPHSHVPRSKPKFKSPKGPPMSGPGFPGFPLGPPPMPGFRMGDSRRPGASRPAPPGWPPMMPCGPPMIPPPPPMSPNGEDDAALGGMLLAWYMSGYHTGYYLGLKQGRKEAVSGRKTRHK</sequence>
<dbReference type="SUPFAM" id="SSF63748">
    <property type="entry name" value="Tudor/PWWP/MBT"/>
    <property type="match status" value="1"/>
</dbReference>
<feature type="domain" description="Tudor" evidence="12">
    <location>
        <begin position="63"/>
        <end position="123"/>
    </location>
</feature>
<dbReference type="InterPro" id="IPR010304">
    <property type="entry name" value="SMN_Tudor"/>
</dbReference>
<dbReference type="GO" id="GO:0097504">
    <property type="term" value="C:Gemini of Cajal bodies"/>
    <property type="evidence" value="ECO:0007669"/>
    <property type="project" value="UniProtKB-SubCell"/>
</dbReference>
<dbReference type="Pfam" id="PF06003">
    <property type="entry name" value="SMN_Tudor"/>
    <property type="match status" value="1"/>
</dbReference>
<feature type="compositionally biased region" description="Basic and acidic residues" evidence="11">
    <location>
        <begin position="124"/>
        <end position="142"/>
    </location>
</feature>
<accession>A0A8K9UPR5</accession>
<protein>
    <submittedName>
        <fullName evidence="13">Survival of motor neuron 1, telomeric</fullName>
    </submittedName>
</protein>
<evidence type="ECO:0000256" key="7">
    <source>
        <dbReference type="ARBA" id="ARBA00022664"/>
    </source>
</evidence>
<keyword evidence="8" id="KW-0508">mRNA splicing</keyword>
<comment type="similarity">
    <text evidence="5">Belongs to the SMN family.</text>
</comment>
<feature type="region of interest" description="Disordered" evidence="11">
    <location>
        <begin position="117"/>
        <end position="223"/>
    </location>
</feature>
<keyword evidence="14" id="KW-1185">Reference proteome</keyword>
<dbReference type="PANTHER" id="PTHR39267:SF1">
    <property type="entry name" value="SURVIVAL MOTOR NEURON PROTEIN"/>
    <property type="match status" value="1"/>
</dbReference>
<evidence type="ECO:0000313" key="14">
    <source>
        <dbReference type="Proteomes" id="UP000694395"/>
    </source>
</evidence>
<dbReference type="Pfam" id="PF20635">
    <property type="entry name" value="SMN_YG-box"/>
    <property type="match status" value="1"/>
</dbReference>
<keyword evidence="9" id="KW-0539">Nucleus</keyword>